<dbReference type="InterPro" id="IPR016064">
    <property type="entry name" value="NAD/diacylglycerol_kinase_sf"/>
</dbReference>
<evidence type="ECO:0000256" key="2">
    <source>
        <dbReference type="ARBA" id="ARBA00022741"/>
    </source>
</evidence>
<dbReference type="GO" id="GO:0001727">
    <property type="term" value="F:lipid kinase activity"/>
    <property type="evidence" value="ECO:0007669"/>
    <property type="project" value="TreeGrafter"/>
</dbReference>
<evidence type="ECO:0000313" key="6">
    <source>
        <dbReference type="EMBL" id="KAF0691775.1"/>
    </source>
</evidence>
<dbReference type="EMBL" id="VJMH01006021">
    <property type="protein sequence ID" value="KAF0691775.1"/>
    <property type="molecule type" value="Genomic_DNA"/>
</dbReference>
<dbReference type="Pfam" id="PF19279">
    <property type="entry name" value="YegS_C"/>
    <property type="match status" value="1"/>
</dbReference>
<dbReference type="Gene3D" id="3.40.50.10330">
    <property type="entry name" value="Probable inorganic polyphosphate/atp-NAD kinase, domain 1"/>
    <property type="match status" value="1"/>
</dbReference>
<name>A0A485L818_9STRA</name>
<evidence type="ECO:0000313" key="7">
    <source>
        <dbReference type="EMBL" id="VFT93807.1"/>
    </source>
</evidence>
<keyword evidence="4" id="KW-0067">ATP-binding</keyword>
<dbReference type="Gene3D" id="2.60.200.40">
    <property type="match status" value="1"/>
</dbReference>
<evidence type="ECO:0000256" key="1">
    <source>
        <dbReference type="ARBA" id="ARBA00022679"/>
    </source>
</evidence>
<evidence type="ECO:0000256" key="3">
    <source>
        <dbReference type="ARBA" id="ARBA00022777"/>
    </source>
</evidence>
<dbReference type="Proteomes" id="UP000332933">
    <property type="component" value="Unassembled WGS sequence"/>
</dbReference>
<dbReference type="InterPro" id="IPR045540">
    <property type="entry name" value="YegS/DAGK_C"/>
</dbReference>
<dbReference type="PROSITE" id="PS50146">
    <property type="entry name" value="DAGK"/>
    <property type="match status" value="1"/>
</dbReference>
<keyword evidence="1" id="KW-0808">Transferase</keyword>
<keyword evidence="3" id="KW-0418">Kinase</keyword>
<dbReference type="GO" id="GO:0005524">
    <property type="term" value="F:ATP binding"/>
    <property type="evidence" value="ECO:0007669"/>
    <property type="project" value="UniProtKB-KW"/>
</dbReference>
<proteinExistence type="predicted"/>
<dbReference type="SUPFAM" id="SSF111331">
    <property type="entry name" value="NAD kinase/diacylglycerol kinase-like"/>
    <property type="match status" value="1"/>
</dbReference>
<protein>
    <submittedName>
        <fullName evidence="7">Aste57867_17046 protein</fullName>
    </submittedName>
</protein>
<reference evidence="7 8" key="1">
    <citation type="submission" date="2019-03" db="EMBL/GenBank/DDBJ databases">
        <authorList>
            <person name="Gaulin E."/>
            <person name="Dumas B."/>
        </authorList>
    </citation>
    <scope>NUCLEOTIDE SEQUENCE [LARGE SCALE GENOMIC DNA]</scope>
    <source>
        <strain evidence="7">CBS 568.67</strain>
    </source>
</reference>
<dbReference type="Pfam" id="PF00781">
    <property type="entry name" value="DAGK_cat"/>
    <property type="match status" value="1"/>
</dbReference>
<keyword evidence="2" id="KW-0547">Nucleotide-binding</keyword>
<evidence type="ECO:0000313" key="8">
    <source>
        <dbReference type="Proteomes" id="UP000332933"/>
    </source>
</evidence>
<reference evidence="6" key="2">
    <citation type="submission" date="2019-06" db="EMBL/GenBank/DDBJ databases">
        <title>Genomics analysis of Aphanomyces spp. identifies a new class of oomycete effector associated with host adaptation.</title>
        <authorList>
            <person name="Gaulin E."/>
        </authorList>
    </citation>
    <scope>NUCLEOTIDE SEQUENCE</scope>
    <source>
        <strain evidence="6">CBS 578.67</strain>
    </source>
</reference>
<evidence type="ECO:0000259" key="5">
    <source>
        <dbReference type="PROSITE" id="PS50146"/>
    </source>
</evidence>
<organism evidence="7 8">
    <name type="scientific">Aphanomyces stellatus</name>
    <dbReference type="NCBI Taxonomy" id="120398"/>
    <lineage>
        <taxon>Eukaryota</taxon>
        <taxon>Sar</taxon>
        <taxon>Stramenopiles</taxon>
        <taxon>Oomycota</taxon>
        <taxon>Saprolegniomycetes</taxon>
        <taxon>Saprolegniales</taxon>
        <taxon>Verrucalvaceae</taxon>
        <taxon>Aphanomyces</taxon>
    </lineage>
</organism>
<dbReference type="PANTHER" id="PTHR12358:SF31">
    <property type="entry name" value="ACYLGLYCEROL KINASE, MITOCHONDRIAL"/>
    <property type="match status" value="1"/>
</dbReference>
<sequence>MSKSAFEMETLTCTHFSLAGRPATVTALAEGLKIEVPTKIKHNVLLAWADVLGANTTRQGSGLLSGVSDRMPLVVHTFEKARNGKRRASSIVLEVAKAVDQQDIDQWIKIIAYFANPMRPVATTAMPASIDDVLQNEPKKRKFLVLINPVSGQGKAEKLFKKVDSLFAHANIDVTKVLTDRAGHATDAATTFDYTTYDALVVVGGDGLAYEVVQGLMGRADWAAAIQSPLGILPAGGGNGLAKSLTEAAGETYCFENCAYLLLKGQSQPLDLASLRNKTETCYCFLSLSWAFMADVDSESEKYRFAGSQRFALAAVGKILSGKNWSGSFSYLEEMADDEPPQYWDAHAAGEAAAPTLSLLPPSPDDPTPKTWKTIEGDFSLFWAMNVAWAGEDGCVAPSADPNDGYMYAVIAPGKITKGDYMGLLLSVESGGHVQKPFVQVIKTRAFEVRVPESDLMMADGERFEGGFCQVEVHRGLGRVLRIAKEPTVAS</sequence>
<dbReference type="InterPro" id="IPR050187">
    <property type="entry name" value="Lipid_Phosphate_FormReg"/>
</dbReference>
<dbReference type="GO" id="GO:0046512">
    <property type="term" value="P:sphingosine biosynthetic process"/>
    <property type="evidence" value="ECO:0007669"/>
    <property type="project" value="TreeGrafter"/>
</dbReference>
<dbReference type="InterPro" id="IPR001206">
    <property type="entry name" value="Diacylglycerol_kinase_cat_dom"/>
</dbReference>
<dbReference type="OrthoDB" id="3853857at2759"/>
<dbReference type="PANTHER" id="PTHR12358">
    <property type="entry name" value="SPHINGOSINE KINASE"/>
    <property type="match status" value="1"/>
</dbReference>
<feature type="domain" description="DAGKc" evidence="5">
    <location>
        <begin position="138"/>
        <end position="279"/>
    </location>
</feature>
<dbReference type="GO" id="GO:0016020">
    <property type="term" value="C:membrane"/>
    <property type="evidence" value="ECO:0007669"/>
    <property type="project" value="TreeGrafter"/>
</dbReference>
<dbReference type="SMART" id="SM00046">
    <property type="entry name" value="DAGKc"/>
    <property type="match status" value="1"/>
</dbReference>
<gene>
    <name evidence="7" type="primary">Aste57867_17046</name>
    <name evidence="6" type="ORF">As57867_016988</name>
    <name evidence="7" type="ORF">ASTE57867_17046</name>
</gene>
<accession>A0A485L818</accession>
<dbReference type="InterPro" id="IPR017438">
    <property type="entry name" value="ATP-NAD_kinase_N"/>
</dbReference>
<evidence type="ECO:0000256" key="4">
    <source>
        <dbReference type="ARBA" id="ARBA00022840"/>
    </source>
</evidence>
<dbReference type="GO" id="GO:0005737">
    <property type="term" value="C:cytoplasm"/>
    <property type="evidence" value="ECO:0007669"/>
    <property type="project" value="TreeGrafter"/>
</dbReference>
<dbReference type="EMBL" id="CAADRA010006042">
    <property type="protein sequence ID" value="VFT93807.1"/>
    <property type="molecule type" value="Genomic_DNA"/>
</dbReference>
<dbReference type="AlphaFoldDB" id="A0A485L818"/>
<keyword evidence="8" id="KW-1185">Reference proteome</keyword>